<dbReference type="PROSITE" id="PS50088">
    <property type="entry name" value="ANK_REPEAT"/>
    <property type="match status" value="1"/>
</dbReference>
<evidence type="ECO:0000256" key="3">
    <source>
        <dbReference type="PROSITE-ProRule" id="PRU00023"/>
    </source>
</evidence>
<dbReference type="InterPro" id="IPR002110">
    <property type="entry name" value="Ankyrin_rpt"/>
</dbReference>
<protein>
    <submittedName>
        <fullName evidence="4">Ankyrin repeats (3 copies)</fullName>
    </submittedName>
</protein>
<feature type="repeat" description="ANK" evidence="3">
    <location>
        <begin position="347"/>
        <end position="379"/>
    </location>
</feature>
<name>A0A4R8S6I5_9MYCO</name>
<proteinExistence type="predicted"/>
<reference evidence="4 5" key="1">
    <citation type="journal article" date="2019" name="Sci. Rep.">
        <title>Extended insight into the Mycobacterium chelonae-abscessus complex through whole genome sequencing of Mycobacterium salmoniphilum outbreak and Mycobacterium salmoniphilum-like strains.</title>
        <authorList>
            <person name="Behra P.R.K."/>
            <person name="Das S."/>
            <person name="Pettersson B.M.F."/>
            <person name="Shirreff L."/>
            <person name="DuCote T."/>
            <person name="Jacobsson K.G."/>
            <person name="Ennis D.G."/>
            <person name="Kirsebom L.A."/>
        </authorList>
    </citation>
    <scope>NUCLEOTIDE SEQUENCE [LARGE SCALE GENOMIC DNA]</scope>
    <source>
        <strain evidence="4 5">DE 4585</strain>
    </source>
</reference>
<dbReference type="RefSeq" id="WP_134072369.1">
    <property type="nucleotide sequence ID" value="NZ_PECH01000008.1"/>
</dbReference>
<keyword evidence="1" id="KW-0677">Repeat</keyword>
<evidence type="ECO:0000313" key="4">
    <source>
        <dbReference type="EMBL" id="TDZ79892.1"/>
    </source>
</evidence>
<keyword evidence="2 3" id="KW-0040">ANK repeat</keyword>
<dbReference type="PANTHER" id="PTHR24189:SF50">
    <property type="entry name" value="ANKYRIN REPEAT AND SOCS BOX PROTEIN 2"/>
    <property type="match status" value="1"/>
</dbReference>
<dbReference type="SMART" id="SM00248">
    <property type="entry name" value="ANK"/>
    <property type="match status" value="2"/>
</dbReference>
<evidence type="ECO:0000256" key="1">
    <source>
        <dbReference type="ARBA" id="ARBA00022737"/>
    </source>
</evidence>
<evidence type="ECO:0000313" key="5">
    <source>
        <dbReference type="Proteomes" id="UP000295117"/>
    </source>
</evidence>
<evidence type="ECO:0000256" key="2">
    <source>
        <dbReference type="ARBA" id="ARBA00023043"/>
    </source>
</evidence>
<dbReference type="InterPro" id="IPR036770">
    <property type="entry name" value="Ankyrin_rpt-contain_sf"/>
</dbReference>
<dbReference type="PROSITE" id="PS50297">
    <property type="entry name" value="ANK_REP_REGION"/>
    <property type="match status" value="1"/>
</dbReference>
<gene>
    <name evidence="4" type="ORF">DE4585_03641</name>
</gene>
<dbReference type="Gene3D" id="1.25.40.20">
    <property type="entry name" value="Ankyrin repeat-containing domain"/>
    <property type="match status" value="1"/>
</dbReference>
<dbReference type="Pfam" id="PF13857">
    <property type="entry name" value="Ank_5"/>
    <property type="match status" value="1"/>
</dbReference>
<dbReference type="PANTHER" id="PTHR24189">
    <property type="entry name" value="MYOTROPHIN"/>
    <property type="match status" value="1"/>
</dbReference>
<dbReference type="InterPro" id="IPR050745">
    <property type="entry name" value="Multifunctional_regulatory"/>
</dbReference>
<dbReference type="Proteomes" id="UP000295117">
    <property type="component" value="Unassembled WGS sequence"/>
</dbReference>
<dbReference type="EMBL" id="PECH01000008">
    <property type="protein sequence ID" value="TDZ79892.1"/>
    <property type="molecule type" value="Genomic_DNA"/>
</dbReference>
<dbReference type="AlphaFoldDB" id="A0A4R8S6I5"/>
<organism evidence="4 5">
    <name type="scientific">Mycobacteroides salmoniphilum</name>
    <dbReference type="NCBI Taxonomy" id="404941"/>
    <lineage>
        <taxon>Bacteria</taxon>
        <taxon>Bacillati</taxon>
        <taxon>Actinomycetota</taxon>
        <taxon>Actinomycetes</taxon>
        <taxon>Mycobacteriales</taxon>
        <taxon>Mycobacteriaceae</taxon>
        <taxon>Mycobacteroides</taxon>
    </lineage>
</organism>
<dbReference type="SUPFAM" id="SSF48403">
    <property type="entry name" value="Ankyrin repeat"/>
    <property type="match status" value="1"/>
</dbReference>
<sequence>MASTLPTNPSLDRVRSDARELQRAVRTANPVAVDTVRRHHPRPDIALAGERFALHDAQLTVARRYGFTGWPALVRYVELAAGLSTDPSAVNEPDLDTADRFCALASLRYDEDDEPPRWQAAADLVAADPALVDRHVWAAASAADPVALARHLAAQPALATTSGGPYDWSPLMYLCYARAPLRRTMEDTLAAAHLLLDGGADPNSGYLWRGLSTPFTALTGVFGEGEQGPGRQPRHLFADALATVLLQRGAHPVDQQTLYNRMFRPDDSHLELLFSHGLADAGTSPWERRLGEAMETREQMWRRQVDWAAEHGFASRLELLARHGIDTAGATLVTDSFPADVNARDEEGATPLHQAAWAGDLVLIRRLLEAGADRATADGRFGSTPLQWAEHAYQSEAAALLREHPHEG</sequence>
<comment type="caution">
    <text evidence="4">The sequence shown here is derived from an EMBL/GenBank/DDBJ whole genome shotgun (WGS) entry which is preliminary data.</text>
</comment>
<accession>A0A4R8S6I5</accession>